<keyword evidence="4" id="KW-1003">Cell membrane</keyword>
<feature type="transmembrane region" description="Helical" evidence="11">
    <location>
        <begin position="167"/>
        <end position="188"/>
    </location>
</feature>
<reference evidence="13" key="1">
    <citation type="submission" date="2017-05" db="EMBL/GenBank/DDBJ databases">
        <authorList>
            <person name="Macchi M."/>
            <person name="Festa S."/>
            <person name="Coppotelli B.M."/>
            <person name="Morelli I.S."/>
        </authorList>
    </citation>
    <scope>NUCLEOTIDE SEQUENCE [LARGE SCALE GENOMIC DNA]</scope>
    <source>
        <strain evidence="13">I</strain>
    </source>
</reference>
<sequence length="324" mass="34088">MTVLPMERPAFSWRRALLRPETMTFLLLVAAAIAGTQLSPFFADLGFVLESATYSIEFGIVALVLTMIVISGEIDLSVAAMMALSTCLFALAAKAGLPMPAAMALGVLAGAAMGGFNALLVTWLRLPSIIVTIGTMTLYRGIAQIFAGDRSIGGFPDWFVGIDFVEIGIVPVPVIIFVVLALLLGLLLGRTVFGRQIYQTGTSETAARHAGIRVDRLKTLLFVASGVVSALAGQMMASRLGSVRYDLAAGGELQMVLIVMLGGTSIFGGRGTIAGTFLALWLLVIIQTGMTVANIAIEAQLTVLGLLLILSIIASNALTAARRR</sequence>
<keyword evidence="13" id="KW-1185">Reference proteome</keyword>
<evidence type="ECO:0000256" key="3">
    <source>
        <dbReference type="ARBA" id="ARBA00022448"/>
    </source>
</evidence>
<dbReference type="InterPro" id="IPR001851">
    <property type="entry name" value="ABC_transp_permease"/>
</dbReference>
<keyword evidence="5" id="KW-0997">Cell inner membrane</keyword>
<evidence type="ECO:0000256" key="5">
    <source>
        <dbReference type="ARBA" id="ARBA00022519"/>
    </source>
</evidence>
<dbReference type="AlphaFoldDB" id="A0A211ZS74"/>
<dbReference type="GO" id="GO:0022857">
    <property type="term" value="F:transmembrane transporter activity"/>
    <property type="evidence" value="ECO:0007669"/>
    <property type="project" value="InterPro"/>
</dbReference>
<keyword evidence="8 11" id="KW-0472">Membrane</keyword>
<proteinExistence type="predicted"/>
<evidence type="ECO:0000256" key="4">
    <source>
        <dbReference type="ARBA" id="ARBA00022475"/>
    </source>
</evidence>
<comment type="subunit">
    <text evidence="2">The complex is composed of two ATP-binding proteins (LsrA), two transmembrane proteins (LsrC and LsrD) and a solute-binding protein (LsrB).</text>
</comment>
<evidence type="ECO:0000313" key="13">
    <source>
        <dbReference type="Proteomes" id="UP000196655"/>
    </source>
</evidence>
<gene>
    <name evidence="12" type="ORF">BWR60_05555</name>
</gene>
<feature type="transmembrane region" description="Helical" evidence="11">
    <location>
        <begin position="129"/>
        <end position="147"/>
    </location>
</feature>
<dbReference type="Proteomes" id="UP000196655">
    <property type="component" value="Unassembled WGS sequence"/>
</dbReference>
<evidence type="ECO:0000256" key="2">
    <source>
        <dbReference type="ARBA" id="ARBA00011262"/>
    </source>
</evidence>
<comment type="caution">
    <text evidence="12">The sequence shown here is derived from an EMBL/GenBank/DDBJ whole genome shotgun (WGS) entry which is preliminary data.</text>
</comment>
<feature type="transmembrane region" description="Helical" evidence="11">
    <location>
        <begin position="249"/>
        <end position="269"/>
    </location>
</feature>
<evidence type="ECO:0000256" key="11">
    <source>
        <dbReference type="SAM" id="Phobius"/>
    </source>
</evidence>
<organism evidence="12 13">
    <name type="scientific">Inquilinus limosus</name>
    <dbReference type="NCBI Taxonomy" id="171674"/>
    <lineage>
        <taxon>Bacteria</taxon>
        <taxon>Pseudomonadati</taxon>
        <taxon>Pseudomonadota</taxon>
        <taxon>Alphaproteobacteria</taxon>
        <taxon>Rhodospirillales</taxon>
        <taxon>Rhodospirillaceae</taxon>
        <taxon>Inquilinus</taxon>
    </lineage>
</organism>
<keyword evidence="7 11" id="KW-1133">Transmembrane helix</keyword>
<dbReference type="CDD" id="cd06579">
    <property type="entry name" value="TM_PBP1_transp_AraH_like"/>
    <property type="match status" value="1"/>
</dbReference>
<feature type="transmembrane region" description="Helical" evidence="11">
    <location>
        <begin position="303"/>
        <end position="321"/>
    </location>
</feature>
<evidence type="ECO:0000256" key="10">
    <source>
        <dbReference type="ARBA" id="ARBA00039381"/>
    </source>
</evidence>
<keyword evidence="6 11" id="KW-0812">Transmembrane</keyword>
<evidence type="ECO:0000256" key="1">
    <source>
        <dbReference type="ARBA" id="ARBA00004651"/>
    </source>
</evidence>
<evidence type="ECO:0000256" key="7">
    <source>
        <dbReference type="ARBA" id="ARBA00022989"/>
    </source>
</evidence>
<evidence type="ECO:0000313" key="12">
    <source>
        <dbReference type="EMBL" id="OWJ68138.1"/>
    </source>
</evidence>
<dbReference type="STRING" id="1122125.GCA_000423185_01919"/>
<dbReference type="PANTHER" id="PTHR32196">
    <property type="entry name" value="ABC TRANSPORTER PERMEASE PROTEIN YPHD-RELATED-RELATED"/>
    <property type="match status" value="1"/>
</dbReference>
<comment type="function">
    <text evidence="9">Part of the ABC transporter complex LsrABCD involved in autoinducer 2 (AI-2) import. Probably responsible for the translocation of the substrate across the membrane.</text>
</comment>
<feature type="transmembrane region" description="Helical" evidence="11">
    <location>
        <begin position="103"/>
        <end position="122"/>
    </location>
</feature>
<evidence type="ECO:0000256" key="8">
    <source>
        <dbReference type="ARBA" id="ARBA00023136"/>
    </source>
</evidence>
<accession>A0A211ZS74</accession>
<name>A0A211ZS74_9PROT</name>
<dbReference type="GO" id="GO:0005886">
    <property type="term" value="C:plasma membrane"/>
    <property type="evidence" value="ECO:0007669"/>
    <property type="project" value="UniProtKB-SubCell"/>
</dbReference>
<dbReference type="Pfam" id="PF02653">
    <property type="entry name" value="BPD_transp_2"/>
    <property type="match status" value="1"/>
</dbReference>
<feature type="transmembrane region" description="Helical" evidence="11">
    <location>
        <begin position="219"/>
        <end position="237"/>
    </location>
</feature>
<comment type="subcellular location">
    <subcellularLocation>
        <location evidence="1">Cell membrane</location>
        <topology evidence="1">Multi-pass membrane protein</topology>
    </subcellularLocation>
</comment>
<dbReference type="RefSeq" id="WP_088150015.1">
    <property type="nucleotide sequence ID" value="NZ_NHON01000007.1"/>
</dbReference>
<protein>
    <recommendedName>
        <fullName evidence="10">Autoinducer 2 import system permease protein LsrD</fullName>
    </recommendedName>
</protein>
<evidence type="ECO:0000256" key="6">
    <source>
        <dbReference type="ARBA" id="ARBA00022692"/>
    </source>
</evidence>
<feature type="transmembrane region" description="Helical" evidence="11">
    <location>
        <begin position="276"/>
        <end position="297"/>
    </location>
</feature>
<evidence type="ECO:0000256" key="9">
    <source>
        <dbReference type="ARBA" id="ARBA00025439"/>
    </source>
</evidence>
<dbReference type="OrthoDB" id="7351039at2"/>
<dbReference type="PANTHER" id="PTHR32196:SF71">
    <property type="entry name" value="AUTOINDUCER 2 IMPORT SYSTEM PERMEASE PROTEIN LSRD"/>
    <property type="match status" value="1"/>
</dbReference>
<dbReference type="EMBL" id="NHON01000007">
    <property type="protein sequence ID" value="OWJ68138.1"/>
    <property type="molecule type" value="Genomic_DNA"/>
</dbReference>
<keyword evidence="3" id="KW-0813">Transport</keyword>